<dbReference type="Gene3D" id="3.30.70.120">
    <property type="match status" value="1"/>
</dbReference>
<dbReference type="InterPro" id="IPR051461">
    <property type="entry name" value="UPF0750_membrane"/>
</dbReference>
<evidence type="ECO:0000259" key="7">
    <source>
        <dbReference type="Pfam" id="PF10035"/>
    </source>
</evidence>
<evidence type="ECO:0000256" key="5">
    <source>
        <dbReference type="ARBA" id="ARBA00023136"/>
    </source>
</evidence>
<sequence>MNADFSKTAVLKTIKEYTLISIGLVMYSFAWTGILIPADVMGGGINGVGLLIYYATGGTNGGVPLGLSFLVLNSVLVAVSSVLVGLRFGAKTIYAIVFISAAMSVMQGLIPNNLLGLGNDKLLSVILGGAVAGGGIGICFTQGGSTGGTDIIAMIVNRYKTISYGRIIMLCDLLIIGCSIFIFKNITAAIYGYVMVAVNGYTIDAVMAGNRQSTQVLIVSKKYEEIARLIFSEMRRGVTLLDGEGWYTKQPTKVVMVVCRKYETGTLFKLIKRVDPEAFMTVGNVMGVYGHGFEALKK</sequence>
<evidence type="ECO:0000256" key="3">
    <source>
        <dbReference type="ARBA" id="ARBA00022692"/>
    </source>
</evidence>
<dbReference type="RefSeq" id="WP_101571874.1">
    <property type="nucleotide sequence ID" value="NZ_JACOOK010000002.1"/>
</dbReference>
<dbReference type="InterPro" id="IPR019264">
    <property type="entry name" value="DUF2179"/>
</dbReference>
<proteinExistence type="predicted"/>
<comment type="subcellular location">
    <subcellularLocation>
        <location evidence="1">Cell membrane</location>
        <topology evidence="1">Multi-pass membrane protein</topology>
    </subcellularLocation>
</comment>
<organism evidence="8 9">
    <name type="scientific">Alistipes hominis</name>
    <dbReference type="NCBI Taxonomy" id="2763015"/>
    <lineage>
        <taxon>Bacteria</taxon>
        <taxon>Pseudomonadati</taxon>
        <taxon>Bacteroidota</taxon>
        <taxon>Bacteroidia</taxon>
        <taxon>Bacteroidales</taxon>
        <taxon>Rikenellaceae</taxon>
        <taxon>Alistipes</taxon>
    </lineage>
</organism>
<keyword evidence="5 6" id="KW-0472">Membrane</keyword>
<dbReference type="InterPro" id="IPR003740">
    <property type="entry name" value="YitT"/>
</dbReference>
<evidence type="ECO:0000256" key="2">
    <source>
        <dbReference type="ARBA" id="ARBA00022475"/>
    </source>
</evidence>
<name>A0ABR7CKQ2_9BACT</name>
<dbReference type="Pfam" id="PF10035">
    <property type="entry name" value="DUF2179"/>
    <property type="match status" value="1"/>
</dbReference>
<evidence type="ECO:0000256" key="1">
    <source>
        <dbReference type="ARBA" id="ARBA00004651"/>
    </source>
</evidence>
<dbReference type="Pfam" id="PF02588">
    <property type="entry name" value="YitT_membrane"/>
    <property type="match status" value="1"/>
</dbReference>
<dbReference type="InterPro" id="IPR015867">
    <property type="entry name" value="N-reg_PII/ATP_PRibTrfase_C"/>
</dbReference>
<feature type="transmembrane region" description="Helical" evidence="6">
    <location>
        <begin position="164"/>
        <end position="183"/>
    </location>
</feature>
<keyword evidence="3 6" id="KW-0812">Transmembrane</keyword>
<evidence type="ECO:0000256" key="4">
    <source>
        <dbReference type="ARBA" id="ARBA00022989"/>
    </source>
</evidence>
<feature type="transmembrane region" description="Helical" evidence="6">
    <location>
        <begin position="65"/>
        <end position="86"/>
    </location>
</feature>
<keyword evidence="9" id="KW-1185">Reference proteome</keyword>
<feature type="transmembrane region" description="Helical" evidence="6">
    <location>
        <begin position="20"/>
        <end position="45"/>
    </location>
</feature>
<dbReference type="CDD" id="cd16380">
    <property type="entry name" value="YitT_C"/>
    <property type="match status" value="1"/>
</dbReference>
<keyword evidence="2" id="KW-1003">Cell membrane</keyword>
<dbReference type="PIRSF" id="PIRSF006483">
    <property type="entry name" value="Membrane_protein_YitT"/>
    <property type="match status" value="1"/>
</dbReference>
<comment type="caution">
    <text evidence="8">The sequence shown here is derived from an EMBL/GenBank/DDBJ whole genome shotgun (WGS) entry which is preliminary data.</text>
</comment>
<feature type="transmembrane region" description="Helical" evidence="6">
    <location>
        <begin position="189"/>
        <end position="208"/>
    </location>
</feature>
<evidence type="ECO:0000256" key="6">
    <source>
        <dbReference type="SAM" id="Phobius"/>
    </source>
</evidence>
<evidence type="ECO:0000313" key="9">
    <source>
        <dbReference type="Proteomes" id="UP000636891"/>
    </source>
</evidence>
<evidence type="ECO:0000313" key="8">
    <source>
        <dbReference type="EMBL" id="MBC5616238.1"/>
    </source>
</evidence>
<dbReference type="PANTHER" id="PTHR33545">
    <property type="entry name" value="UPF0750 MEMBRANE PROTEIN YITT-RELATED"/>
    <property type="match status" value="1"/>
</dbReference>
<feature type="domain" description="DUF2179" evidence="7">
    <location>
        <begin position="236"/>
        <end position="290"/>
    </location>
</feature>
<feature type="transmembrane region" description="Helical" evidence="6">
    <location>
        <begin position="93"/>
        <end position="110"/>
    </location>
</feature>
<reference evidence="8 9" key="1">
    <citation type="submission" date="2020-08" db="EMBL/GenBank/DDBJ databases">
        <title>Genome public.</title>
        <authorList>
            <person name="Liu C."/>
            <person name="Sun Q."/>
        </authorList>
    </citation>
    <scope>NUCLEOTIDE SEQUENCE [LARGE SCALE GENOMIC DNA]</scope>
    <source>
        <strain evidence="8 9">New-7</strain>
    </source>
</reference>
<gene>
    <name evidence="8" type="ORF">H8S08_04280</name>
</gene>
<feature type="transmembrane region" description="Helical" evidence="6">
    <location>
        <begin position="122"/>
        <end position="143"/>
    </location>
</feature>
<dbReference type="PANTHER" id="PTHR33545:SF5">
    <property type="entry name" value="UPF0750 MEMBRANE PROTEIN YITT"/>
    <property type="match status" value="1"/>
</dbReference>
<keyword evidence="4 6" id="KW-1133">Transmembrane helix</keyword>
<dbReference type="EMBL" id="JACOOK010000002">
    <property type="protein sequence ID" value="MBC5616238.1"/>
    <property type="molecule type" value="Genomic_DNA"/>
</dbReference>
<dbReference type="Proteomes" id="UP000636891">
    <property type="component" value="Unassembled WGS sequence"/>
</dbReference>
<protein>
    <submittedName>
        <fullName evidence="8">YitT family protein</fullName>
    </submittedName>
</protein>
<accession>A0ABR7CKQ2</accession>